<dbReference type="PANTHER" id="PTHR42709:SF6">
    <property type="entry name" value="UNDECAPRENYL PHOSPHATE TRANSPORTER A"/>
    <property type="match status" value="1"/>
</dbReference>
<dbReference type="AlphaFoldDB" id="A0A2A9ENS3"/>
<protein>
    <submittedName>
        <fullName evidence="9">Putative membrane protein YdjX (TVP38/TMEM64 family)</fullName>
    </submittedName>
</protein>
<keyword evidence="10" id="KW-1185">Reference proteome</keyword>
<comment type="subcellular location">
    <subcellularLocation>
        <location evidence="1">Cell membrane</location>
        <topology evidence="1">Multi-pass membrane protein</topology>
    </subcellularLocation>
</comment>
<feature type="transmembrane region" description="Helical" evidence="7">
    <location>
        <begin position="60"/>
        <end position="83"/>
    </location>
</feature>
<keyword evidence="5 7" id="KW-1133">Transmembrane helix</keyword>
<proteinExistence type="inferred from homology"/>
<evidence type="ECO:0000256" key="1">
    <source>
        <dbReference type="ARBA" id="ARBA00004651"/>
    </source>
</evidence>
<gene>
    <name evidence="9" type="ORF">ATJ97_2415</name>
</gene>
<dbReference type="InterPro" id="IPR032816">
    <property type="entry name" value="VTT_dom"/>
</dbReference>
<evidence type="ECO:0000313" key="10">
    <source>
        <dbReference type="Proteomes" id="UP000222106"/>
    </source>
</evidence>
<reference evidence="9 10" key="1">
    <citation type="submission" date="2017-10" db="EMBL/GenBank/DDBJ databases">
        <title>Sequencing the genomes of 1000 actinobacteria strains.</title>
        <authorList>
            <person name="Klenk H.-P."/>
        </authorList>
    </citation>
    <scope>NUCLEOTIDE SEQUENCE [LARGE SCALE GENOMIC DNA]</scope>
    <source>
        <strain evidence="9 10">DSM 21838</strain>
    </source>
</reference>
<feature type="transmembrane region" description="Helical" evidence="7">
    <location>
        <begin position="20"/>
        <end position="39"/>
    </location>
</feature>
<dbReference type="InterPro" id="IPR051311">
    <property type="entry name" value="DedA_domain"/>
</dbReference>
<dbReference type="Proteomes" id="UP000222106">
    <property type="component" value="Unassembled WGS sequence"/>
</dbReference>
<evidence type="ECO:0000256" key="5">
    <source>
        <dbReference type="ARBA" id="ARBA00022989"/>
    </source>
</evidence>
<accession>A0A2A9ENS3</accession>
<feature type="transmembrane region" description="Helical" evidence="7">
    <location>
        <begin position="172"/>
        <end position="191"/>
    </location>
</feature>
<dbReference type="Pfam" id="PF09335">
    <property type="entry name" value="VTT_dom"/>
    <property type="match status" value="1"/>
</dbReference>
<dbReference type="RefSeq" id="WP_098483917.1">
    <property type="nucleotide sequence ID" value="NZ_PDJI01000004.1"/>
</dbReference>
<dbReference type="EMBL" id="PDJI01000004">
    <property type="protein sequence ID" value="PFG39895.1"/>
    <property type="molecule type" value="Genomic_DNA"/>
</dbReference>
<name>A0A2A9ENS3_9MICO</name>
<keyword evidence="3" id="KW-1003">Cell membrane</keyword>
<feature type="transmembrane region" description="Helical" evidence="7">
    <location>
        <begin position="197"/>
        <end position="217"/>
    </location>
</feature>
<comment type="similarity">
    <text evidence="2">Belongs to the DedA family.</text>
</comment>
<feature type="domain" description="VTT" evidence="8">
    <location>
        <begin position="77"/>
        <end position="192"/>
    </location>
</feature>
<sequence length="228" mass="23045">MPHTEQPGGADAPRWVRRWAYALLAATVVVLLLISFVVVEALEIPLLVDPVPALRGAGPFAAVVGVALLTVDVAVPVPASVVMTAHGTLFGVAAGAALSVLGGTGATLVALLLGRRGERTISRVTLPRHRETAERLVTRYGAAAVAVTRPVPVLAEAVAVVAGAAGMPVRRAAWAGALGNLVPAVAYAVVGATATDLATGAAVFAGVLLLSLTAWLVPALRSRSRASV</sequence>
<evidence type="ECO:0000256" key="3">
    <source>
        <dbReference type="ARBA" id="ARBA00022475"/>
    </source>
</evidence>
<feature type="transmembrane region" description="Helical" evidence="7">
    <location>
        <begin position="89"/>
        <end position="113"/>
    </location>
</feature>
<keyword evidence="4 7" id="KW-0812">Transmembrane</keyword>
<evidence type="ECO:0000256" key="6">
    <source>
        <dbReference type="ARBA" id="ARBA00023136"/>
    </source>
</evidence>
<evidence type="ECO:0000313" key="9">
    <source>
        <dbReference type="EMBL" id="PFG39895.1"/>
    </source>
</evidence>
<organism evidence="9 10">
    <name type="scientific">Georgenia soli</name>
    <dbReference type="NCBI Taxonomy" id="638953"/>
    <lineage>
        <taxon>Bacteria</taxon>
        <taxon>Bacillati</taxon>
        <taxon>Actinomycetota</taxon>
        <taxon>Actinomycetes</taxon>
        <taxon>Micrococcales</taxon>
        <taxon>Bogoriellaceae</taxon>
        <taxon>Georgenia</taxon>
    </lineage>
</organism>
<evidence type="ECO:0000256" key="4">
    <source>
        <dbReference type="ARBA" id="ARBA00022692"/>
    </source>
</evidence>
<evidence type="ECO:0000259" key="8">
    <source>
        <dbReference type="Pfam" id="PF09335"/>
    </source>
</evidence>
<keyword evidence="6 7" id="KW-0472">Membrane</keyword>
<dbReference type="PANTHER" id="PTHR42709">
    <property type="entry name" value="ALKALINE PHOSPHATASE LIKE PROTEIN"/>
    <property type="match status" value="1"/>
</dbReference>
<dbReference type="GO" id="GO:0005886">
    <property type="term" value="C:plasma membrane"/>
    <property type="evidence" value="ECO:0007669"/>
    <property type="project" value="UniProtKB-SubCell"/>
</dbReference>
<evidence type="ECO:0000256" key="2">
    <source>
        <dbReference type="ARBA" id="ARBA00010792"/>
    </source>
</evidence>
<evidence type="ECO:0000256" key="7">
    <source>
        <dbReference type="SAM" id="Phobius"/>
    </source>
</evidence>
<comment type="caution">
    <text evidence="9">The sequence shown here is derived from an EMBL/GenBank/DDBJ whole genome shotgun (WGS) entry which is preliminary data.</text>
</comment>